<keyword evidence="1" id="KW-0472">Membrane</keyword>
<dbReference type="AlphaFoldDB" id="X0XP28"/>
<organism evidence="2">
    <name type="scientific">marine sediment metagenome</name>
    <dbReference type="NCBI Taxonomy" id="412755"/>
    <lineage>
        <taxon>unclassified sequences</taxon>
        <taxon>metagenomes</taxon>
        <taxon>ecological metagenomes</taxon>
    </lineage>
</organism>
<evidence type="ECO:0000313" key="2">
    <source>
        <dbReference type="EMBL" id="GAG26721.1"/>
    </source>
</evidence>
<sequence length="189" mass="20885">KQVIKVKDADQDISVNIPLDGEEKKVVPNGKVVRNHILRQVRNNAALIGTVASLVSFLITPTILFAVLIGVHIAMYLLFAALDKKKKEKAWGTIIDSKTKAKLPYTVVRLYDTKTQRLLDTKVSTYQGQYAFLARGGQFTIDSQKTGYKQETREIDITSKNFTQTVTEDIKMTAGIGEVGQVAAEAKTA</sequence>
<comment type="caution">
    <text evidence="2">The sequence shown here is derived from an EMBL/GenBank/DDBJ whole genome shotgun (WGS) entry which is preliminary data.</text>
</comment>
<feature type="non-terminal residue" evidence="2">
    <location>
        <position position="1"/>
    </location>
</feature>
<protein>
    <submittedName>
        <fullName evidence="2">Uncharacterized protein</fullName>
    </submittedName>
</protein>
<accession>X0XP28</accession>
<keyword evidence="1" id="KW-0812">Transmembrane</keyword>
<reference evidence="2" key="1">
    <citation type="journal article" date="2014" name="Front. Microbiol.">
        <title>High frequency of phylogenetically diverse reductive dehalogenase-homologous genes in deep subseafloor sedimentary metagenomes.</title>
        <authorList>
            <person name="Kawai M."/>
            <person name="Futagami T."/>
            <person name="Toyoda A."/>
            <person name="Takaki Y."/>
            <person name="Nishi S."/>
            <person name="Hori S."/>
            <person name="Arai W."/>
            <person name="Tsubouchi T."/>
            <person name="Morono Y."/>
            <person name="Uchiyama I."/>
            <person name="Ito T."/>
            <person name="Fujiyama A."/>
            <person name="Inagaki F."/>
            <person name="Takami H."/>
        </authorList>
    </citation>
    <scope>NUCLEOTIDE SEQUENCE</scope>
    <source>
        <strain evidence="2">Expedition CK06-06</strain>
    </source>
</reference>
<dbReference type="SUPFAM" id="SSF49464">
    <property type="entry name" value="Carboxypeptidase regulatory domain-like"/>
    <property type="match status" value="1"/>
</dbReference>
<dbReference type="InterPro" id="IPR008969">
    <property type="entry name" value="CarboxyPept-like_regulatory"/>
</dbReference>
<gene>
    <name evidence="2" type="ORF">S01H1_53808</name>
</gene>
<keyword evidence="1" id="KW-1133">Transmembrane helix</keyword>
<proteinExistence type="predicted"/>
<dbReference type="Gene3D" id="2.60.40.1120">
    <property type="entry name" value="Carboxypeptidase-like, regulatory domain"/>
    <property type="match status" value="1"/>
</dbReference>
<feature type="transmembrane region" description="Helical" evidence="1">
    <location>
        <begin position="46"/>
        <end position="79"/>
    </location>
</feature>
<name>X0XP28_9ZZZZ</name>
<evidence type="ECO:0000256" key="1">
    <source>
        <dbReference type="SAM" id="Phobius"/>
    </source>
</evidence>
<dbReference type="EMBL" id="BARS01034862">
    <property type="protein sequence ID" value="GAG26721.1"/>
    <property type="molecule type" value="Genomic_DNA"/>
</dbReference>